<feature type="region of interest" description="Disordered" evidence="1">
    <location>
        <begin position="42"/>
        <end position="89"/>
    </location>
</feature>
<protein>
    <recommendedName>
        <fullName evidence="4">Reverse transcriptase domain-containing protein</fullName>
    </recommendedName>
</protein>
<dbReference type="AlphaFoldDB" id="A0AAV7QN99"/>
<feature type="compositionally biased region" description="Polar residues" evidence="1">
    <location>
        <begin position="74"/>
        <end position="85"/>
    </location>
</feature>
<comment type="caution">
    <text evidence="2">The sequence shown here is derived from an EMBL/GenBank/DDBJ whole genome shotgun (WGS) entry which is preliminary data.</text>
</comment>
<evidence type="ECO:0000256" key="1">
    <source>
        <dbReference type="SAM" id="MobiDB-lite"/>
    </source>
</evidence>
<name>A0AAV7QN99_PLEWA</name>
<dbReference type="InterPro" id="IPR043502">
    <property type="entry name" value="DNA/RNA_pol_sf"/>
</dbReference>
<dbReference type="InterPro" id="IPR052925">
    <property type="entry name" value="Phage_Integrase-like_Recomb"/>
</dbReference>
<dbReference type="PANTHER" id="PTHR34605">
    <property type="entry name" value="PHAGE_INTEGRASE DOMAIN-CONTAINING PROTEIN"/>
    <property type="match status" value="1"/>
</dbReference>
<gene>
    <name evidence="2" type="ORF">NDU88_006904</name>
</gene>
<accession>A0AAV7QN99</accession>
<evidence type="ECO:0000313" key="2">
    <source>
        <dbReference type="EMBL" id="KAJ1140554.1"/>
    </source>
</evidence>
<dbReference type="PANTHER" id="PTHR34605:SF3">
    <property type="entry name" value="P CELL-TYPE AGGLUTINATION PROTEIN MAP4-LIKE-RELATED"/>
    <property type="match status" value="1"/>
</dbReference>
<reference evidence="2" key="1">
    <citation type="journal article" date="2022" name="bioRxiv">
        <title>Sequencing and chromosome-scale assembly of the giantPleurodeles waltlgenome.</title>
        <authorList>
            <person name="Brown T."/>
            <person name="Elewa A."/>
            <person name="Iarovenko S."/>
            <person name="Subramanian E."/>
            <person name="Araus A.J."/>
            <person name="Petzold A."/>
            <person name="Susuki M."/>
            <person name="Suzuki K.-i.T."/>
            <person name="Hayashi T."/>
            <person name="Toyoda A."/>
            <person name="Oliveira C."/>
            <person name="Osipova E."/>
            <person name="Leigh N.D."/>
            <person name="Simon A."/>
            <person name="Yun M.H."/>
        </authorList>
    </citation>
    <scope>NUCLEOTIDE SEQUENCE</scope>
    <source>
        <strain evidence="2">20211129_DDA</strain>
        <tissue evidence="2">Liver</tissue>
    </source>
</reference>
<organism evidence="2 3">
    <name type="scientific">Pleurodeles waltl</name>
    <name type="common">Iberian ribbed newt</name>
    <dbReference type="NCBI Taxonomy" id="8319"/>
    <lineage>
        <taxon>Eukaryota</taxon>
        <taxon>Metazoa</taxon>
        <taxon>Chordata</taxon>
        <taxon>Craniata</taxon>
        <taxon>Vertebrata</taxon>
        <taxon>Euteleostomi</taxon>
        <taxon>Amphibia</taxon>
        <taxon>Batrachia</taxon>
        <taxon>Caudata</taxon>
        <taxon>Salamandroidea</taxon>
        <taxon>Salamandridae</taxon>
        <taxon>Pleurodelinae</taxon>
        <taxon>Pleurodeles</taxon>
    </lineage>
</organism>
<dbReference type="EMBL" id="JANPWB010000010">
    <property type="protein sequence ID" value="KAJ1140554.1"/>
    <property type="molecule type" value="Genomic_DNA"/>
</dbReference>
<proteinExistence type="predicted"/>
<evidence type="ECO:0008006" key="4">
    <source>
        <dbReference type="Google" id="ProtNLM"/>
    </source>
</evidence>
<evidence type="ECO:0000313" key="3">
    <source>
        <dbReference type="Proteomes" id="UP001066276"/>
    </source>
</evidence>
<dbReference type="Proteomes" id="UP001066276">
    <property type="component" value="Chromosome 6"/>
</dbReference>
<sequence length="429" mass="47323">MAPKRLQSAPASDSPISQADFRSLNELGKIAKTRGVDWALQKLAEGPEKNPQPGPELPLTKRQRWAPARYRDASPTSGPTTSVQLKTAGGVRGSSVNEGLAQDLCSVQYTTFDEALGKLQKLGKGTLMADADIETDFRLLPVHPEDNRLLGFTFKGQYFLDLCMPMRCSIACSVFESFSRFLEWTVKDVADTDEVVHYLDDFLFMGTAGSTSKGVLDPTKDPRVRRAIMGWERMTSRKEDTRRPIDAARLARLVMVLARVCSPPYELSLFHFAYSLAFFGAFRKSELIADSKSVLGSGIELSNVIVTDSSLCVKVRRSKMDLRGKGTWVCLGSAQGTTHCPVVLAGEFLRVRPEWGCSKLLIHENGCPLTRYQFTRVCKCALAIMGRRSLGSLRIPFALAQPLQLMPSGGLVGGNLNAMCALIWLRLHL</sequence>
<keyword evidence="3" id="KW-1185">Reference proteome</keyword>
<dbReference type="SUPFAM" id="SSF56672">
    <property type="entry name" value="DNA/RNA polymerases"/>
    <property type="match status" value="1"/>
</dbReference>